<proteinExistence type="predicted"/>
<reference evidence="1" key="2">
    <citation type="submission" date="2021-12" db="EMBL/GenBank/DDBJ databases">
        <title>Resequencing data analysis of finger millet.</title>
        <authorList>
            <person name="Hatakeyama M."/>
            <person name="Aluri S."/>
            <person name="Balachadran M.T."/>
            <person name="Sivarajan S.R."/>
            <person name="Poveda L."/>
            <person name="Shimizu-Inatsugi R."/>
            <person name="Schlapbach R."/>
            <person name="Sreeman S.M."/>
            <person name="Shimizu K.K."/>
        </authorList>
    </citation>
    <scope>NUCLEOTIDE SEQUENCE</scope>
</reference>
<evidence type="ECO:0000313" key="1">
    <source>
        <dbReference type="EMBL" id="GJN35499.1"/>
    </source>
</evidence>
<comment type="caution">
    <text evidence="1">The sequence shown here is derived from an EMBL/GenBank/DDBJ whole genome shotgun (WGS) entry which is preliminary data.</text>
</comment>
<dbReference type="PANTHER" id="PTHR33207">
    <property type="entry name" value="F-BOX DOMAIN CONTAINING PROTEIN-RELATED"/>
    <property type="match status" value="1"/>
</dbReference>
<dbReference type="EMBL" id="BQKI01000088">
    <property type="protein sequence ID" value="GJN35499.1"/>
    <property type="molecule type" value="Genomic_DNA"/>
</dbReference>
<reference evidence="1" key="1">
    <citation type="journal article" date="2018" name="DNA Res.">
        <title>Multiple hybrid de novo genome assembly of finger millet, an orphan allotetraploid crop.</title>
        <authorList>
            <person name="Hatakeyama M."/>
            <person name="Aluri S."/>
            <person name="Balachadran M.T."/>
            <person name="Sivarajan S.R."/>
            <person name="Patrignani A."/>
            <person name="Gruter S."/>
            <person name="Poveda L."/>
            <person name="Shimizu-Inatsugi R."/>
            <person name="Baeten J."/>
            <person name="Francoijs K.J."/>
            <person name="Nataraja K.N."/>
            <person name="Reddy Y.A.N."/>
            <person name="Phadnis S."/>
            <person name="Ravikumar R.L."/>
            <person name="Schlapbach R."/>
            <person name="Sreeman S.M."/>
            <person name="Shimizu K.K."/>
        </authorList>
    </citation>
    <scope>NUCLEOTIDE SEQUENCE</scope>
</reference>
<dbReference type="AlphaFoldDB" id="A0AAV5FIA6"/>
<evidence type="ECO:0008006" key="3">
    <source>
        <dbReference type="Google" id="ProtNLM"/>
    </source>
</evidence>
<organism evidence="1 2">
    <name type="scientific">Eleusine coracana subsp. coracana</name>
    <dbReference type="NCBI Taxonomy" id="191504"/>
    <lineage>
        <taxon>Eukaryota</taxon>
        <taxon>Viridiplantae</taxon>
        <taxon>Streptophyta</taxon>
        <taxon>Embryophyta</taxon>
        <taxon>Tracheophyta</taxon>
        <taxon>Spermatophyta</taxon>
        <taxon>Magnoliopsida</taxon>
        <taxon>Liliopsida</taxon>
        <taxon>Poales</taxon>
        <taxon>Poaceae</taxon>
        <taxon>PACMAD clade</taxon>
        <taxon>Chloridoideae</taxon>
        <taxon>Cynodonteae</taxon>
        <taxon>Eleusininae</taxon>
        <taxon>Eleusine</taxon>
    </lineage>
</organism>
<evidence type="ECO:0000313" key="2">
    <source>
        <dbReference type="Proteomes" id="UP001054889"/>
    </source>
</evidence>
<sequence length="186" mass="21428">MAHCIGRVDGSLYLGMECGIVIVLDNTSLEFFQVDLPSGIHMSEDLGYHSTYNVVHGVAGDSEPRSRPRIIHVYLDELEVFRRVFDSGEWVLEHSIRRLSEVTRGLPGYPREKAFDWEARVFDDGIGFVVVSVWDPNNRKWLFSVDMETMELKVVPESDYRNTRGTWSYTLSWSPFIRASPRVKLI</sequence>
<accession>A0AAV5FIA6</accession>
<name>A0AAV5FIA6_ELECO</name>
<gene>
    <name evidence="1" type="primary">gb24282</name>
    <name evidence="1" type="ORF">PR202_gb24282</name>
</gene>
<keyword evidence="2" id="KW-1185">Reference proteome</keyword>
<dbReference type="Proteomes" id="UP001054889">
    <property type="component" value="Unassembled WGS sequence"/>
</dbReference>
<protein>
    <recommendedName>
        <fullName evidence="3">DUF1618 domain-containing protein</fullName>
    </recommendedName>
</protein>